<dbReference type="GO" id="GO:0005737">
    <property type="term" value="C:cytoplasm"/>
    <property type="evidence" value="ECO:0007669"/>
    <property type="project" value="UniProtKB-SubCell"/>
</dbReference>
<comment type="similarity">
    <text evidence="5">Belongs to the RimM family.</text>
</comment>
<dbReference type="OrthoDB" id="9810331at2"/>
<feature type="domain" description="RimM N-terminal" evidence="6">
    <location>
        <begin position="9"/>
        <end position="88"/>
    </location>
</feature>
<evidence type="ECO:0000313" key="8">
    <source>
        <dbReference type="EMBL" id="PWH86576.1"/>
    </source>
</evidence>
<dbReference type="Proteomes" id="UP000245370">
    <property type="component" value="Unassembled WGS sequence"/>
</dbReference>
<evidence type="ECO:0000313" key="9">
    <source>
        <dbReference type="Proteomes" id="UP000245370"/>
    </source>
</evidence>
<sequence>MNKADCFNLGYVAKLHSYKGEVSLFFDATNPEDYADLDAVYIDVDGILTPFFVEKIEMKDKGFAKVKFEGVDTENDAKVILKKELFLSLDKLPQLSGKNFYDHEIIGFTVVDKNFGEVGEVIQVLDFKINPLLQVQNNKLDKEVLLPLANDLVQSVDREKKELHVQSAEGLIEMYLGL</sequence>
<dbReference type="AlphaFoldDB" id="A0A2U2XFJ8"/>
<dbReference type="GO" id="GO:0042274">
    <property type="term" value="P:ribosomal small subunit biogenesis"/>
    <property type="evidence" value="ECO:0007669"/>
    <property type="project" value="UniProtKB-UniRule"/>
</dbReference>
<protein>
    <recommendedName>
        <fullName evidence="5">Ribosome maturation factor RimM</fullName>
    </recommendedName>
</protein>
<name>A0A2U2XFJ8_9FLAO</name>
<keyword evidence="1 5" id="KW-0963">Cytoplasm</keyword>
<dbReference type="Gene3D" id="2.40.30.60">
    <property type="entry name" value="RimM"/>
    <property type="match status" value="1"/>
</dbReference>
<dbReference type="InterPro" id="IPR056792">
    <property type="entry name" value="PRC_RimM"/>
</dbReference>
<reference evidence="8 9" key="2">
    <citation type="submission" date="2018-05" db="EMBL/GenBank/DDBJ databases">
        <authorList>
            <person name="Lanie J.A."/>
            <person name="Ng W.-L."/>
            <person name="Kazmierczak K.M."/>
            <person name="Andrzejewski T.M."/>
            <person name="Davidsen T.M."/>
            <person name="Wayne K.J."/>
            <person name="Tettelin H."/>
            <person name="Glass J.I."/>
            <person name="Rusch D."/>
            <person name="Podicherti R."/>
            <person name="Tsui H.-C.T."/>
            <person name="Winkler M.E."/>
        </authorList>
    </citation>
    <scope>NUCLEOTIDE SEQUENCE [LARGE SCALE GENOMIC DNA]</scope>
    <source>
        <strain evidence="8 9">C305</strain>
    </source>
</reference>
<dbReference type="EMBL" id="QFRJ01000002">
    <property type="protein sequence ID" value="PWH86576.1"/>
    <property type="molecule type" value="Genomic_DNA"/>
</dbReference>
<dbReference type="Pfam" id="PF01782">
    <property type="entry name" value="RimM"/>
    <property type="match status" value="1"/>
</dbReference>
<proteinExistence type="inferred from homology"/>
<evidence type="ECO:0000256" key="3">
    <source>
        <dbReference type="ARBA" id="ARBA00022552"/>
    </source>
</evidence>
<keyword evidence="2 5" id="KW-0690">Ribosome biogenesis</keyword>
<keyword evidence="9" id="KW-1185">Reference proteome</keyword>
<dbReference type="Pfam" id="PF24986">
    <property type="entry name" value="PRC_RimM"/>
    <property type="match status" value="1"/>
</dbReference>
<dbReference type="SUPFAM" id="SSF50447">
    <property type="entry name" value="Translation proteins"/>
    <property type="match status" value="1"/>
</dbReference>
<comment type="subcellular location">
    <subcellularLocation>
        <location evidence="5">Cytoplasm</location>
    </subcellularLocation>
</comment>
<keyword evidence="3 5" id="KW-0698">rRNA processing</keyword>
<evidence type="ECO:0000259" key="6">
    <source>
        <dbReference type="Pfam" id="PF01782"/>
    </source>
</evidence>
<organism evidence="8 9">
    <name type="scientific">Brumimicrobium oceani</name>
    <dbReference type="NCBI Taxonomy" id="2100725"/>
    <lineage>
        <taxon>Bacteria</taxon>
        <taxon>Pseudomonadati</taxon>
        <taxon>Bacteroidota</taxon>
        <taxon>Flavobacteriia</taxon>
        <taxon>Flavobacteriales</taxon>
        <taxon>Crocinitomicaceae</taxon>
        <taxon>Brumimicrobium</taxon>
    </lineage>
</organism>
<dbReference type="RefSeq" id="WP_109358688.1">
    <property type="nucleotide sequence ID" value="NZ_QFRJ01000002.1"/>
</dbReference>
<gene>
    <name evidence="5 8" type="primary">rimM</name>
    <name evidence="8" type="ORF">DIT68_04900</name>
</gene>
<dbReference type="GO" id="GO:0005840">
    <property type="term" value="C:ribosome"/>
    <property type="evidence" value="ECO:0007669"/>
    <property type="project" value="InterPro"/>
</dbReference>
<dbReference type="PANTHER" id="PTHR33692">
    <property type="entry name" value="RIBOSOME MATURATION FACTOR RIMM"/>
    <property type="match status" value="1"/>
</dbReference>
<keyword evidence="4 5" id="KW-0143">Chaperone</keyword>
<dbReference type="InterPro" id="IPR011961">
    <property type="entry name" value="RimM"/>
</dbReference>
<dbReference type="InterPro" id="IPR002676">
    <property type="entry name" value="RimM_N"/>
</dbReference>
<comment type="function">
    <text evidence="5">An accessory protein needed during the final step in the assembly of 30S ribosomal subunit, possibly for assembly of the head region. Essential for efficient processing of 16S rRNA. May be needed both before and after RbfA during the maturation of 16S rRNA. It has affinity for free ribosomal 30S subunits but not for 70S ribosomes.</text>
</comment>
<evidence type="ECO:0000259" key="7">
    <source>
        <dbReference type="Pfam" id="PF24986"/>
    </source>
</evidence>
<evidence type="ECO:0000256" key="1">
    <source>
        <dbReference type="ARBA" id="ARBA00022490"/>
    </source>
</evidence>
<dbReference type="InterPro" id="IPR011033">
    <property type="entry name" value="PRC_barrel-like_sf"/>
</dbReference>
<evidence type="ECO:0000256" key="5">
    <source>
        <dbReference type="HAMAP-Rule" id="MF_00014"/>
    </source>
</evidence>
<dbReference type="PANTHER" id="PTHR33692:SF1">
    <property type="entry name" value="RIBOSOME MATURATION FACTOR RIMM"/>
    <property type="match status" value="1"/>
</dbReference>
<dbReference type="GO" id="GO:0043022">
    <property type="term" value="F:ribosome binding"/>
    <property type="evidence" value="ECO:0007669"/>
    <property type="project" value="InterPro"/>
</dbReference>
<accession>A0A2U2XFJ8</accession>
<comment type="domain">
    <text evidence="5">The PRC barrel domain binds ribosomal protein uS19.</text>
</comment>
<dbReference type="NCBIfam" id="TIGR02273">
    <property type="entry name" value="16S_RimM"/>
    <property type="match status" value="1"/>
</dbReference>
<comment type="subunit">
    <text evidence="5">Binds ribosomal protein uS19.</text>
</comment>
<evidence type="ECO:0000256" key="4">
    <source>
        <dbReference type="ARBA" id="ARBA00023186"/>
    </source>
</evidence>
<dbReference type="SUPFAM" id="SSF50346">
    <property type="entry name" value="PRC-barrel domain"/>
    <property type="match status" value="1"/>
</dbReference>
<dbReference type="HAMAP" id="MF_00014">
    <property type="entry name" value="Ribosome_mat_RimM"/>
    <property type="match status" value="1"/>
</dbReference>
<dbReference type="InterPro" id="IPR009000">
    <property type="entry name" value="Transl_B-barrel_sf"/>
</dbReference>
<evidence type="ECO:0000256" key="2">
    <source>
        <dbReference type="ARBA" id="ARBA00022517"/>
    </source>
</evidence>
<dbReference type="Gene3D" id="2.30.30.240">
    <property type="entry name" value="PRC-barrel domain"/>
    <property type="match status" value="1"/>
</dbReference>
<reference evidence="8 9" key="1">
    <citation type="submission" date="2018-05" db="EMBL/GenBank/DDBJ databases">
        <title>Brumimicrobium oceani sp. nov., isolated from coastal sediment.</title>
        <authorList>
            <person name="Kou Y."/>
        </authorList>
    </citation>
    <scope>NUCLEOTIDE SEQUENCE [LARGE SCALE GENOMIC DNA]</scope>
    <source>
        <strain evidence="8 9">C305</strain>
    </source>
</reference>
<comment type="caution">
    <text evidence="8">The sequence shown here is derived from an EMBL/GenBank/DDBJ whole genome shotgun (WGS) entry which is preliminary data.</text>
</comment>
<dbReference type="GO" id="GO:0006364">
    <property type="term" value="P:rRNA processing"/>
    <property type="evidence" value="ECO:0007669"/>
    <property type="project" value="UniProtKB-UniRule"/>
</dbReference>
<dbReference type="InterPro" id="IPR036976">
    <property type="entry name" value="RimM_N_sf"/>
</dbReference>
<feature type="domain" description="Ribosome maturation factor RimM PRC barrel" evidence="7">
    <location>
        <begin position="103"/>
        <end position="171"/>
    </location>
</feature>